<dbReference type="PROSITE" id="PS00108">
    <property type="entry name" value="PROTEIN_KINASE_ST"/>
    <property type="match status" value="1"/>
</dbReference>
<keyword evidence="5" id="KW-0067">ATP-binding</keyword>
<dbReference type="InterPro" id="IPR000719">
    <property type="entry name" value="Prot_kinase_dom"/>
</dbReference>
<dbReference type="GO" id="GO:0005524">
    <property type="term" value="F:ATP binding"/>
    <property type="evidence" value="ECO:0007669"/>
    <property type="project" value="UniProtKB-KW"/>
</dbReference>
<dbReference type="CTD" id="20230338"/>
<dbReference type="GO" id="GO:0033316">
    <property type="term" value="P:meiotic spindle assembly checkpoint signaling"/>
    <property type="evidence" value="ECO:0007669"/>
    <property type="project" value="TreeGrafter"/>
</dbReference>
<keyword evidence="3" id="KW-0547">Nucleotide-binding</keyword>
<dbReference type="PANTHER" id="PTHR22974">
    <property type="entry name" value="MIXED LINEAGE PROTEIN KINASE"/>
    <property type="match status" value="1"/>
</dbReference>
<protein>
    <recommendedName>
        <fullName evidence="6">Protein kinase domain-containing protein</fullName>
    </recommendedName>
</protein>
<dbReference type="EMBL" id="KB203566">
    <property type="protein sequence ID" value="ESO84276.1"/>
    <property type="molecule type" value="Genomic_DNA"/>
</dbReference>
<dbReference type="Pfam" id="PF00069">
    <property type="entry name" value="Pkinase"/>
    <property type="match status" value="1"/>
</dbReference>
<dbReference type="InterPro" id="IPR011009">
    <property type="entry name" value="Kinase-like_dom_sf"/>
</dbReference>
<dbReference type="GO" id="GO:0005634">
    <property type="term" value="C:nucleus"/>
    <property type="evidence" value="ECO:0007669"/>
    <property type="project" value="TreeGrafter"/>
</dbReference>
<dbReference type="PROSITE" id="PS50011">
    <property type="entry name" value="PROTEIN_KINASE_DOM"/>
    <property type="match status" value="1"/>
</dbReference>
<organism evidence="7 8">
    <name type="scientific">Lottia gigantea</name>
    <name type="common">Giant owl limpet</name>
    <dbReference type="NCBI Taxonomy" id="225164"/>
    <lineage>
        <taxon>Eukaryota</taxon>
        <taxon>Metazoa</taxon>
        <taxon>Spiralia</taxon>
        <taxon>Lophotrochozoa</taxon>
        <taxon>Mollusca</taxon>
        <taxon>Gastropoda</taxon>
        <taxon>Patellogastropoda</taxon>
        <taxon>Lottioidea</taxon>
        <taxon>Lottiidae</taxon>
        <taxon>Lottia</taxon>
    </lineage>
</organism>
<dbReference type="CDD" id="cd14131">
    <property type="entry name" value="PKc_Mps1"/>
    <property type="match status" value="1"/>
</dbReference>
<accession>V3ZTN1</accession>
<dbReference type="GO" id="GO:0098813">
    <property type="term" value="P:nuclear chromosome segregation"/>
    <property type="evidence" value="ECO:0007669"/>
    <property type="project" value="UniProtKB-ARBA"/>
</dbReference>
<evidence type="ECO:0000256" key="1">
    <source>
        <dbReference type="ARBA" id="ARBA00022527"/>
    </source>
</evidence>
<dbReference type="OMA" id="QKMRAIP"/>
<keyword evidence="2" id="KW-0808">Transferase</keyword>
<gene>
    <name evidence="7" type="ORF">LOTGIDRAFT_108333</name>
</gene>
<dbReference type="FunFam" id="1.10.510.10:FF:000224">
    <property type="entry name" value="serine/threonine-protein kinase mph1 isoform X1"/>
    <property type="match status" value="1"/>
</dbReference>
<dbReference type="GO" id="GO:0004712">
    <property type="term" value="F:protein serine/threonine/tyrosine kinase activity"/>
    <property type="evidence" value="ECO:0007669"/>
    <property type="project" value="TreeGrafter"/>
</dbReference>
<feature type="domain" description="Protein kinase" evidence="6">
    <location>
        <begin position="11"/>
        <end position="278"/>
    </location>
</feature>
<dbReference type="InterPro" id="IPR027084">
    <property type="entry name" value="Mps1_cat"/>
</dbReference>
<evidence type="ECO:0000313" key="7">
    <source>
        <dbReference type="EMBL" id="ESO84276.1"/>
    </source>
</evidence>
<dbReference type="GO" id="GO:0034501">
    <property type="term" value="P:protein localization to kinetochore"/>
    <property type="evidence" value="ECO:0007669"/>
    <property type="project" value="TreeGrafter"/>
</dbReference>
<feature type="non-terminal residue" evidence="7">
    <location>
        <position position="1"/>
    </location>
</feature>
<dbReference type="SMART" id="SM00220">
    <property type="entry name" value="S_TKc"/>
    <property type="match status" value="1"/>
</dbReference>
<dbReference type="GeneID" id="20230338"/>
<evidence type="ECO:0000259" key="6">
    <source>
        <dbReference type="PROSITE" id="PS50011"/>
    </source>
</evidence>
<dbReference type="Gene3D" id="3.30.200.20">
    <property type="entry name" value="Phosphorylase Kinase, domain 1"/>
    <property type="match status" value="1"/>
</dbReference>
<evidence type="ECO:0000256" key="5">
    <source>
        <dbReference type="ARBA" id="ARBA00022840"/>
    </source>
</evidence>
<dbReference type="KEGG" id="lgi:LOTGIDRAFT_108333"/>
<dbReference type="STRING" id="225164.V3ZTN1"/>
<dbReference type="Gene3D" id="1.10.510.10">
    <property type="entry name" value="Transferase(Phosphotransferase) domain 1"/>
    <property type="match status" value="1"/>
</dbReference>
<dbReference type="AlphaFoldDB" id="V3ZTN1"/>
<dbReference type="OrthoDB" id="20524at2759"/>
<proteinExistence type="predicted"/>
<keyword evidence="1" id="KW-0723">Serine/threonine-protein kinase</keyword>
<dbReference type="PANTHER" id="PTHR22974:SF21">
    <property type="entry name" value="DUAL SPECIFICITY PROTEIN KINASE TTK"/>
    <property type="match status" value="1"/>
</dbReference>
<dbReference type="GO" id="GO:0007094">
    <property type="term" value="P:mitotic spindle assembly checkpoint signaling"/>
    <property type="evidence" value="ECO:0007669"/>
    <property type="project" value="TreeGrafter"/>
</dbReference>
<reference evidence="7 8" key="1">
    <citation type="journal article" date="2013" name="Nature">
        <title>Insights into bilaterian evolution from three spiralian genomes.</title>
        <authorList>
            <person name="Simakov O."/>
            <person name="Marletaz F."/>
            <person name="Cho S.J."/>
            <person name="Edsinger-Gonzales E."/>
            <person name="Havlak P."/>
            <person name="Hellsten U."/>
            <person name="Kuo D.H."/>
            <person name="Larsson T."/>
            <person name="Lv J."/>
            <person name="Arendt D."/>
            <person name="Savage R."/>
            <person name="Osoegawa K."/>
            <person name="de Jong P."/>
            <person name="Grimwood J."/>
            <person name="Chapman J.A."/>
            <person name="Shapiro H."/>
            <person name="Aerts A."/>
            <person name="Otillar R.P."/>
            <person name="Terry A.Y."/>
            <person name="Boore J.L."/>
            <person name="Grigoriev I.V."/>
            <person name="Lindberg D.R."/>
            <person name="Seaver E.C."/>
            <person name="Weisblat D.A."/>
            <person name="Putnam N.H."/>
            <person name="Rokhsar D.S."/>
        </authorList>
    </citation>
    <scope>NUCLEOTIDE SEQUENCE [LARGE SCALE GENOMIC DNA]</scope>
</reference>
<sequence>NDVKCVNGHVYSVLKIAGRGGSAKVYQVLDEKNNVRALKCVDLDGSAHVVIEGYKNEINLLKRLQYCDAVIKMYDYEFDEINNKLNVILEYGETDLAVHLSSRKKGGKSLGEAVIKFYWQEMLSAVNALHKEGIIHSDLKPANFMFVSANLKLIDFGIADAVQQDKTSVFKNVTVGTVSYMSPEAIKESCDGQAKYKISVRSDVWSLGCILYVMVYGKTPFQHIRHQLARIQAITDDKQVIDFPDIPDKLLLDVLKKCLIRDVKLRPTTDDLLNHPYLSQGPSVDSPGKYFSIM</sequence>
<evidence type="ECO:0000256" key="3">
    <source>
        <dbReference type="ARBA" id="ARBA00022741"/>
    </source>
</evidence>
<dbReference type="GO" id="GO:0004674">
    <property type="term" value="F:protein serine/threonine kinase activity"/>
    <property type="evidence" value="ECO:0007669"/>
    <property type="project" value="UniProtKB-KW"/>
</dbReference>
<evidence type="ECO:0000256" key="4">
    <source>
        <dbReference type="ARBA" id="ARBA00022777"/>
    </source>
</evidence>
<dbReference type="SUPFAM" id="SSF56112">
    <property type="entry name" value="Protein kinase-like (PK-like)"/>
    <property type="match status" value="1"/>
</dbReference>
<dbReference type="RefSeq" id="XP_009065394.1">
    <property type="nucleotide sequence ID" value="XM_009067146.1"/>
</dbReference>
<keyword evidence="4" id="KW-0418">Kinase</keyword>
<dbReference type="Proteomes" id="UP000030746">
    <property type="component" value="Unassembled WGS sequence"/>
</dbReference>
<dbReference type="FunFam" id="3.30.200.20:FF:000131">
    <property type="entry name" value="Dual specificity protein kinase TTK"/>
    <property type="match status" value="1"/>
</dbReference>
<name>V3ZTN1_LOTGI</name>
<dbReference type="GO" id="GO:0000776">
    <property type="term" value="C:kinetochore"/>
    <property type="evidence" value="ECO:0007669"/>
    <property type="project" value="TreeGrafter"/>
</dbReference>
<dbReference type="HOGENOM" id="CLU_000288_63_23_1"/>
<keyword evidence="8" id="KW-1185">Reference proteome</keyword>
<dbReference type="InterPro" id="IPR008271">
    <property type="entry name" value="Ser/Thr_kinase_AS"/>
</dbReference>
<evidence type="ECO:0000313" key="8">
    <source>
        <dbReference type="Proteomes" id="UP000030746"/>
    </source>
</evidence>
<evidence type="ECO:0000256" key="2">
    <source>
        <dbReference type="ARBA" id="ARBA00022679"/>
    </source>
</evidence>